<dbReference type="OMA" id="LRITYGQ"/>
<dbReference type="SUPFAM" id="SSF50952">
    <property type="entry name" value="Soluble quinoprotein glucose dehydrogenase"/>
    <property type="match status" value="1"/>
</dbReference>
<dbReference type="GO" id="GO:0005615">
    <property type="term" value="C:extracellular space"/>
    <property type="evidence" value="ECO:0007669"/>
    <property type="project" value="Ensembl"/>
</dbReference>
<dbReference type="GO" id="GO:0005886">
    <property type="term" value="C:plasma membrane"/>
    <property type="evidence" value="ECO:0007669"/>
    <property type="project" value="Ensembl"/>
</dbReference>
<proteinExistence type="predicted"/>
<keyword evidence="2" id="KW-0964">Secreted</keyword>
<dbReference type="GO" id="GO:0006955">
    <property type="term" value="P:immune response"/>
    <property type="evidence" value="ECO:0007669"/>
    <property type="project" value="Ensembl"/>
</dbReference>
<dbReference type="Ensembl" id="ENSSPUT00000009929.1">
    <property type="protein sequence ID" value="ENSSPUP00000009304.1"/>
    <property type="gene ID" value="ENSSPUG00000007230.1"/>
</dbReference>
<dbReference type="AlphaFoldDB" id="A0A8D0GS76"/>
<organism evidence="6 7">
    <name type="scientific">Sphenodon punctatus</name>
    <name type="common">Tuatara</name>
    <name type="synonym">Hatteria punctata</name>
    <dbReference type="NCBI Taxonomy" id="8508"/>
    <lineage>
        <taxon>Eukaryota</taxon>
        <taxon>Metazoa</taxon>
        <taxon>Chordata</taxon>
        <taxon>Craniata</taxon>
        <taxon>Vertebrata</taxon>
        <taxon>Euteleostomi</taxon>
        <taxon>Lepidosauria</taxon>
        <taxon>Sphenodontia</taxon>
        <taxon>Sphenodontidae</taxon>
        <taxon>Sphenodon</taxon>
    </lineage>
</organism>
<dbReference type="GO" id="GO:0050777">
    <property type="term" value="P:negative regulation of immune response"/>
    <property type="evidence" value="ECO:0007669"/>
    <property type="project" value="Ensembl"/>
</dbReference>
<name>A0A8D0GS76_SPHPU</name>
<evidence type="ECO:0000256" key="1">
    <source>
        <dbReference type="ARBA" id="ARBA00004613"/>
    </source>
</evidence>
<protein>
    <submittedName>
        <fullName evidence="6">Olfactomedin 4</fullName>
    </submittedName>
</protein>
<feature type="region of interest" description="Disordered" evidence="4">
    <location>
        <begin position="15"/>
        <end position="35"/>
    </location>
</feature>
<dbReference type="InterPro" id="IPR003112">
    <property type="entry name" value="Olfac-like_dom"/>
</dbReference>
<dbReference type="SMART" id="SM00284">
    <property type="entry name" value="OLF"/>
    <property type="match status" value="1"/>
</dbReference>
<comment type="subcellular location">
    <subcellularLocation>
        <location evidence="1">Secreted</location>
    </subcellularLocation>
</comment>
<comment type="caution">
    <text evidence="3">Lacks conserved residue(s) required for the propagation of feature annotation.</text>
</comment>
<dbReference type="PANTHER" id="PTHR23192:SF7">
    <property type="entry name" value="OLFACTOMEDIN-4"/>
    <property type="match status" value="1"/>
</dbReference>
<dbReference type="InterPro" id="IPR050605">
    <property type="entry name" value="Olfactomedin-like_domain"/>
</dbReference>
<reference evidence="6" key="1">
    <citation type="submission" date="2025-08" db="UniProtKB">
        <authorList>
            <consortium name="Ensembl"/>
        </authorList>
    </citation>
    <scope>IDENTIFICATION</scope>
</reference>
<dbReference type="GeneTree" id="ENSGT00940000155454"/>
<evidence type="ECO:0000256" key="2">
    <source>
        <dbReference type="ARBA" id="ARBA00022525"/>
    </source>
</evidence>
<evidence type="ECO:0000256" key="3">
    <source>
        <dbReference type="PROSITE-ProRule" id="PRU00446"/>
    </source>
</evidence>
<dbReference type="GO" id="GO:0005654">
    <property type="term" value="C:nucleoplasm"/>
    <property type="evidence" value="ECO:0007669"/>
    <property type="project" value="Ensembl"/>
</dbReference>
<evidence type="ECO:0000256" key="4">
    <source>
        <dbReference type="SAM" id="MobiDB-lite"/>
    </source>
</evidence>
<evidence type="ECO:0000259" key="5">
    <source>
        <dbReference type="PROSITE" id="PS51132"/>
    </source>
</evidence>
<dbReference type="GO" id="GO:0005198">
    <property type="term" value="F:structural molecule activity"/>
    <property type="evidence" value="ECO:0007669"/>
    <property type="project" value="Ensembl"/>
</dbReference>
<gene>
    <name evidence="6" type="primary">OLFM4</name>
</gene>
<dbReference type="Pfam" id="PF02191">
    <property type="entry name" value="OLF"/>
    <property type="match status" value="1"/>
</dbReference>
<dbReference type="PROSITE" id="PS51132">
    <property type="entry name" value="OLF"/>
    <property type="match status" value="1"/>
</dbReference>
<evidence type="ECO:0000313" key="6">
    <source>
        <dbReference type="Ensembl" id="ENSSPUP00000009304.1"/>
    </source>
</evidence>
<dbReference type="GO" id="GO:0048471">
    <property type="term" value="C:perinuclear region of cytoplasm"/>
    <property type="evidence" value="ECO:0007669"/>
    <property type="project" value="Ensembl"/>
</dbReference>
<reference evidence="6" key="2">
    <citation type="submission" date="2025-09" db="UniProtKB">
        <authorList>
            <consortium name="Ensembl"/>
        </authorList>
    </citation>
    <scope>IDENTIFICATION</scope>
</reference>
<dbReference type="InterPro" id="IPR011041">
    <property type="entry name" value="Quinoprot_gluc/sorb_DH_b-prop"/>
</dbReference>
<dbReference type="GO" id="GO:0042581">
    <property type="term" value="C:specific granule"/>
    <property type="evidence" value="ECO:0007669"/>
    <property type="project" value="Ensembl"/>
</dbReference>
<dbReference type="GO" id="GO:0007165">
    <property type="term" value="P:signal transduction"/>
    <property type="evidence" value="ECO:0007669"/>
    <property type="project" value="TreeGrafter"/>
</dbReference>
<dbReference type="GO" id="GO:0045171">
    <property type="term" value="C:intercellular bridge"/>
    <property type="evidence" value="ECO:0007669"/>
    <property type="project" value="Ensembl"/>
</dbReference>
<sequence length="504" mass="57452">MRILHQSCTNLSRLKAAPERQSPALQPASQPGPDQLRAVQTGRNDKFLTTSFLFSQTSNTSHKPAFTNVTGSLDDHGKCQCSVYLPDTTFPVQKVERLEITAQALAEKFESELSKVSQYTKVIELFEKKIQNLTIKVEHMEKNSVSYTELDFQLLKMEITAMAGLVTQLKSTLVGSNVIVEQLYVEIQNLTIMVNELESLDKNNILAIRREIVALQGRLKECEEIRNQTVSPPYFPPGSCNHGGIVNISQPYVIQLNWRGFSYKYGAWGRDSSPLTPKKDLYWVAPLNTDGRVLEYYRIHNSYDDLLLLKPTRESRISYGDGSGTEVYKNSMYFNVHGSRDMYRLDLNTNNVVLRKTLPNAAFNNRFSYAGTMWQDIDFAVDENGLWVIYSTEASTGNIVISKLNETSLDVLNTWQTRQYRPSVSSAFIICGVLYATRSVNTRKEEIFYTYDTNTGKEGKISIILDKILETIQSLNYNSLDRKLYVYNDGYLVRYDLVFQPVPH</sequence>
<accession>A0A8D0GS76</accession>
<dbReference type="GO" id="GO:0043124">
    <property type="term" value="P:negative regulation of canonical NF-kappaB signal transduction"/>
    <property type="evidence" value="ECO:0007669"/>
    <property type="project" value="Ensembl"/>
</dbReference>
<dbReference type="PANTHER" id="PTHR23192">
    <property type="entry name" value="OLFACTOMEDIN-RELATED"/>
    <property type="match status" value="1"/>
</dbReference>
<dbReference type="GO" id="GO:0032991">
    <property type="term" value="C:protein-containing complex"/>
    <property type="evidence" value="ECO:0007669"/>
    <property type="project" value="Ensembl"/>
</dbReference>
<dbReference type="Proteomes" id="UP000694392">
    <property type="component" value="Unplaced"/>
</dbReference>
<keyword evidence="7" id="KW-1185">Reference proteome</keyword>
<dbReference type="GO" id="GO:0005829">
    <property type="term" value="C:cytosol"/>
    <property type="evidence" value="ECO:0007669"/>
    <property type="project" value="Ensembl"/>
</dbReference>
<feature type="domain" description="Olfactomedin-like" evidence="5">
    <location>
        <begin position="239"/>
        <end position="501"/>
    </location>
</feature>
<dbReference type="GO" id="GO:1900026">
    <property type="term" value="P:positive regulation of substrate adhesion-dependent cell spreading"/>
    <property type="evidence" value="ECO:0007669"/>
    <property type="project" value="Ensembl"/>
</dbReference>
<dbReference type="GO" id="GO:0045296">
    <property type="term" value="F:cadherin binding"/>
    <property type="evidence" value="ECO:0007669"/>
    <property type="project" value="Ensembl"/>
</dbReference>
<evidence type="ECO:0000313" key="7">
    <source>
        <dbReference type="Proteomes" id="UP000694392"/>
    </source>
</evidence>